<dbReference type="CDD" id="cd05466">
    <property type="entry name" value="PBP2_LTTR_substrate"/>
    <property type="match status" value="1"/>
</dbReference>
<protein>
    <submittedName>
        <fullName evidence="6">LysR family transcriptional regulator</fullName>
    </submittedName>
</protein>
<dbReference type="PANTHER" id="PTHR30579:SF8">
    <property type="entry name" value="HTH-TYPE TRANSCRIPTIONAL REGULATOR HDFR"/>
    <property type="match status" value="1"/>
</dbReference>
<dbReference type="InterPro" id="IPR000847">
    <property type="entry name" value="LysR_HTH_N"/>
</dbReference>
<accession>A0ABT0N8E2</accession>
<dbReference type="InterPro" id="IPR050176">
    <property type="entry name" value="LTTR"/>
</dbReference>
<name>A0ABT0N8E2_9GAMM</name>
<organism evidence="6 7">
    <name type="scientific">Shewanella corallii</name>
    <dbReference type="NCBI Taxonomy" id="560080"/>
    <lineage>
        <taxon>Bacteria</taxon>
        <taxon>Pseudomonadati</taxon>
        <taxon>Pseudomonadota</taxon>
        <taxon>Gammaproteobacteria</taxon>
        <taxon>Alteromonadales</taxon>
        <taxon>Shewanellaceae</taxon>
        <taxon>Shewanella</taxon>
    </lineage>
</organism>
<dbReference type="EMBL" id="JAKIKT010000005">
    <property type="protein sequence ID" value="MCL2914727.1"/>
    <property type="molecule type" value="Genomic_DNA"/>
</dbReference>
<proteinExistence type="inferred from homology"/>
<feature type="domain" description="HTH lysR-type" evidence="5">
    <location>
        <begin position="1"/>
        <end position="58"/>
    </location>
</feature>
<dbReference type="RefSeq" id="WP_249249401.1">
    <property type="nucleotide sequence ID" value="NZ_JAKIKT010000005.1"/>
</dbReference>
<dbReference type="PRINTS" id="PR00039">
    <property type="entry name" value="HTHLYSR"/>
</dbReference>
<gene>
    <name evidence="6" type="ORF">L2725_13205</name>
</gene>
<dbReference type="SUPFAM" id="SSF46785">
    <property type="entry name" value="Winged helix' DNA-binding domain"/>
    <property type="match status" value="1"/>
</dbReference>
<comment type="similarity">
    <text evidence="1">Belongs to the LysR transcriptional regulatory family.</text>
</comment>
<reference evidence="6 7" key="1">
    <citation type="submission" date="2022-01" db="EMBL/GenBank/DDBJ databases">
        <title>Whole genome-based taxonomy of the Shewanellaceae.</title>
        <authorList>
            <person name="Martin-Rodriguez A.J."/>
        </authorList>
    </citation>
    <scope>NUCLEOTIDE SEQUENCE [LARGE SCALE GENOMIC DNA]</scope>
    <source>
        <strain evidence="6 7">DSM 21332</strain>
    </source>
</reference>
<evidence type="ECO:0000313" key="7">
    <source>
        <dbReference type="Proteomes" id="UP001202831"/>
    </source>
</evidence>
<dbReference type="Pfam" id="PF03466">
    <property type="entry name" value="LysR_substrate"/>
    <property type="match status" value="1"/>
</dbReference>
<keyword evidence="2" id="KW-0805">Transcription regulation</keyword>
<dbReference type="Proteomes" id="UP001202831">
    <property type="component" value="Unassembled WGS sequence"/>
</dbReference>
<dbReference type="Pfam" id="PF00126">
    <property type="entry name" value="HTH_1"/>
    <property type="match status" value="1"/>
</dbReference>
<comment type="caution">
    <text evidence="6">The sequence shown here is derived from an EMBL/GenBank/DDBJ whole genome shotgun (WGS) entry which is preliminary data.</text>
</comment>
<dbReference type="PROSITE" id="PS50931">
    <property type="entry name" value="HTH_LYSR"/>
    <property type="match status" value="1"/>
</dbReference>
<sequence>MDTDLLKTFLEVARTRHFGKAADNLFLTRSAVSFRVKQLESALGVELFERQRNNIQPTSAGERMLIHAEAILTAWERAKQDISLSSEQSMQMAVGIAPNVWSAYLQGALQTLHDGLDGVALRTEELPHTVMGRQLLARTLDMMISFDAPQLDELEAIKLGEIELCLVSGAGPATLQEAAELPYIKVNWGTVFNIQHAKEFAELPIPIMHTGSAAIALDFLRANGATAFLPKNMVTGLLESGELHLVEGARELSRSLYLAYWGENDRLEIIRSAVKLLSQVVKQD</sequence>
<evidence type="ECO:0000256" key="4">
    <source>
        <dbReference type="ARBA" id="ARBA00023163"/>
    </source>
</evidence>
<keyword evidence="3" id="KW-0238">DNA-binding</keyword>
<dbReference type="InterPro" id="IPR036388">
    <property type="entry name" value="WH-like_DNA-bd_sf"/>
</dbReference>
<dbReference type="Gene3D" id="3.40.190.290">
    <property type="match status" value="1"/>
</dbReference>
<evidence type="ECO:0000259" key="5">
    <source>
        <dbReference type="PROSITE" id="PS50931"/>
    </source>
</evidence>
<dbReference type="PANTHER" id="PTHR30579">
    <property type="entry name" value="TRANSCRIPTIONAL REGULATOR"/>
    <property type="match status" value="1"/>
</dbReference>
<dbReference type="InterPro" id="IPR036390">
    <property type="entry name" value="WH_DNA-bd_sf"/>
</dbReference>
<evidence type="ECO:0000313" key="6">
    <source>
        <dbReference type="EMBL" id="MCL2914727.1"/>
    </source>
</evidence>
<keyword evidence="7" id="KW-1185">Reference proteome</keyword>
<evidence type="ECO:0000256" key="1">
    <source>
        <dbReference type="ARBA" id="ARBA00009437"/>
    </source>
</evidence>
<keyword evidence="4" id="KW-0804">Transcription</keyword>
<dbReference type="InterPro" id="IPR005119">
    <property type="entry name" value="LysR_subst-bd"/>
</dbReference>
<dbReference type="SUPFAM" id="SSF53850">
    <property type="entry name" value="Periplasmic binding protein-like II"/>
    <property type="match status" value="1"/>
</dbReference>
<evidence type="ECO:0000256" key="2">
    <source>
        <dbReference type="ARBA" id="ARBA00023015"/>
    </source>
</evidence>
<dbReference type="Gene3D" id="1.10.10.10">
    <property type="entry name" value="Winged helix-like DNA-binding domain superfamily/Winged helix DNA-binding domain"/>
    <property type="match status" value="1"/>
</dbReference>
<evidence type="ECO:0000256" key="3">
    <source>
        <dbReference type="ARBA" id="ARBA00023125"/>
    </source>
</evidence>